<evidence type="ECO:0000313" key="5">
    <source>
        <dbReference type="Proteomes" id="UP000831537"/>
    </source>
</evidence>
<dbReference type="PANTHER" id="PTHR12304">
    <property type="entry name" value="INOSINE-URIDINE PREFERRING NUCLEOSIDE HYDROLASE"/>
    <property type="match status" value="1"/>
</dbReference>
<keyword evidence="2" id="KW-0326">Glycosidase</keyword>
<evidence type="ECO:0000256" key="2">
    <source>
        <dbReference type="ARBA" id="ARBA00023295"/>
    </source>
</evidence>
<organism evidence="4 5">
    <name type="scientific">Gracilibacillus salinarum</name>
    <dbReference type="NCBI Taxonomy" id="2932255"/>
    <lineage>
        <taxon>Bacteria</taxon>
        <taxon>Bacillati</taxon>
        <taxon>Bacillota</taxon>
        <taxon>Bacilli</taxon>
        <taxon>Bacillales</taxon>
        <taxon>Bacillaceae</taxon>
        <taxon>Gracilibacillus</taxon>
    </lineage>
</organism>
<keyword evidence="5" id="KW-1185">Reference proteome</keyword>
<dbReference type="InterPro" id="IPR023186">
    <property type="entry name" value="IUNH"/>
</dbReference>
<dbReference type="PANTHER" id="PTHR12304:SF4">
    <property type="entry name" value="URIDINE NUCLEOSIDASE"/>
    <property type="match status" value="1"/>
</dbReference>
<dbReference type="RefSeq" id="WP_244742983.1">
    <property type="nucleotide sequence ID" value="NZ_CP095071.1"/>
</dbReference>
<dbReference type="InterPro" id="IPR001910">
    <property type="entry name" value="Inosine/uridine_hydrolase_dom"/>
</dbReference>
<keyword evidence="1 4" id="KW-0378">Hydrolase</keyword>
<evidence type="ECO:0000259" key="3">
    <source>
        <dbReference type="Pfam" id="PF01156"/>
    </source>
</evidence>
<dbReference type="Proteomes" id="UP000831537">
    <property type="component" value="Chromosome"/>
</dbReference>
<protein>
    <submittedName>
        <fullName evidence="4">Nucleoside hydrolase</fullName>
    </submittedName>
</protein>
<evidence type="ECO:0000256" key="1">
    <source>
        <dbReference type="ARBA" id="ARBA00022801"/>
    </source>
</evidence>
<proteinExistence type="predicted"/>
<feature type="domain" description="Inosine/uridine-preferring nucleoside hydrolase" evidence="3">
    <location>
        <begin position="15"/>
        <end position="282"/>
    </location>
</feature>
<dbReference type="GO" id="GO:0016787">
    <property type="term" value="F:hydrolase activity"/>
    <property type="evidence" value="ECO:0007669"/>
    <property type="project" value="UniProtKB-KW"/>
</dbReference>
<accession>A0ABY4GKM6</accession>
<reference evidence="4 5" key="1">
    <citation type="submission" date="2022-04" db="EMBL/GenBank/DDBJ databases">
        <title>Gracilibacillus sp. isolated from saltern.</title>
        <authorList>
            <person name="Won M."/>
            <person name="Lee C.-M."/>
            <person name="Woen H.-Y."/>
            <person name="Kwon S.-W."/>
        </authorList>
    </citation>
    <scope>NUCLEOTIDE SEQUENCE [LARGE SCALE GENOMIC DNA]</scope>
    <source>
        <strain evidence="4 5">SSPM10-3</strain>
    </source>
</reference>
<dbReference type="Pfam" id="PF01156">
    <property type="entry name" value="IU_nuc_hydro"/>
    <property type="match status" value="1"/>
</dbReference>
<sequence length="297" mass="33735">MNHFYTVPSSKQVRVIINTDAKCEVDDQYAVVHALLTPRLQIKGLIGTHYGKRSSIGAEESTAEIHQVLKLMGMTNRYRVVTGANHQLKNKQTPIRTEGGRLIIEEAMKDDPLPLYVLCQGPLTDVASAYLQEPKIADRLVVIWIGGGKYPHGGLEFNLSNDMKAAQIVFSSSLRLWQVPKNVYDMVRVGIAELAIKVRPRGEIGRYLYEELIAHNARNGHRNHWPKGEMWVLGDSPAVSLLIDDQEFDYKVIQAPAIDDNMNYIFKKNNRNIRVYERVDARFLLEDFFAKLALFAD</sequence>
<dbReference type="Gene3D" id="3.90.245.10">
    <property type="entry name" value="Ribonucleoside hydrolase-like"/>
    <property type="match status" value="1"/>
</dbReference>
<dbReference type="EMBL" id="CP095071">
    <property type="protein sequence ID" value="UOQ84764.1"/>
    <property type="molecule type" value="Genomic_DNA"/>
</dbReference>
<name>A0ABY4GKM6_9BACI</name>
<dbReference type="SUPFAM" id="SSF53590">
    <property type="entry name" value="Nucleoside hydrolase"/>
    <property type="match status" value="1"/>
</dbReference>
<gene>
    <name evidence="4" type="ORF">MUN87_19245</name>
</gene>
<dbReference type="InterPro" id="IPR036452">
    <property type="entry name" value="Ribo_hydro-like"/>
</dbReference>
<evidence type="ECO:0000313" key="4">
    <source>
        <dbReference type="EMBL" id="UOQ84764.1"/>
    </source>
</evidence>